<gene>
    <name evidence="1" type="ORF">K0M31_019333</name>
</gene>
<feature type="non-terminal residue" evidence="1">
    <location>
        <position position="1"/>
    </location>
</feature>
<protein>
    <submittedName>
        <fullName evidence="1">Uncharacterized protein</fullName>
    </submittedName>
</protein>
<comment type="caution">
    <text evidence="1">The sequence shown here is derived from an EMBL/GenBank/DDBJ whole genome shotgun (WGS) entry which is preliminary data.</text>
</comment>
<evidence type="ECO:0000313" key="1">
    <source>
        <dbReference type="EMBL" id="KAK1129618.1"/>
    </source>
</evidence>
<proteinExistence type="predicted"/>
<dbReference type="Proteomes" id="UP001177670">
    <property type="component" value="Unassembled WGS sequence"/>
</dbReference>
<accession>A0AA40G288</accession>
<dbReference type="EMBL" id="JAHYIQ010000008">
    <property type="protein sequence ID" value="KAK1129618.1"/>
    <property type="molecule type" value="Genomic_DNA"/>
</dbReference>
<keyword evidence="2" id="KW-1185">Reference proteome</keyword>
<name>A0AA40G288_9HYME</name>
<organism evidence="1 2">
    <name type="scientific">Melipona bicolor</name>
    <dbReference type="NCBI Taxonomy" id="60889"/>
    <lineage>
        <taxon>Eukaryota</taxon>
        <taxon>Metazoa</taxon>
        <taxon>Ecdysozoa</taxon>
        <taxon>Arthropoda</taxon>
        <taxon>Hexapoda</taxon>
        <taxon>Insecta</taxon>
        <taxon>Pterygota</taxon>
        <taxon>Neoptera</taxon>
        <taxon>Endopterygota</taxon>
        <taxon>Hymenoptera</taxon>
        <taxon>Apocrita</taxon>
        <taxon>Aculeata</taxon>
        <taxon>Apoidea</taxon>
        <taxon>Anthophila</taxon>
        <taxon>Apidae</taxon>
        <taxon>Melipona</taxon>
    </lineage>
</organism>
<evidence type="ECO:0000313" key="2">
    <source>
        <dbReference type="Proteomes" id="UP001177670"/>
    </source>
</evidence>
<dbReference type="AlphaFoldDB" id="A0AA40G288"/>
<sequence length="66" mass="7173">GVLAKNGPHLGRTTPRASPAIPASTTVYCFLDRMSSDNGPIAGRDFHFQEVVAFSVRYYPFEIAAT</sequence>
<reference evidence="1" key="1">
    <citation type="submission" date="2021-10" db="EMBL/GenBank/DDBJ databases">
        <title>Melipona bicolor Genome sequencing and assembly.</title>
        <authorList>
            <person name="Araujo N.S."/>
            <person name="Arias M.C."/>
        </authorList>
    </citation>
    <scope>NUCLEOTIDE SEQUENCE</scope>
    <source>
        <strain evidence="1">USP_2M_L1-L4_2017</strain>
        <tissue evidence="1">Whole body</tissue>
    </source>
</reference>